<dbReference type="GO" id="GO:0006508">
    <property type="term" value="P:proteolysis"/>
    <property type="evidence" value="ECO:0007669"/>
    <property type="project" value="UniProtKB-KW"/>
</dbReference>
<dbReference type="RefSeq" id="XP_014160572.1">
    <property type="nucleotide sequence ID" value="XM_014305097.1"/>
</dbReference>
<proteinExistence type="inferred from homology"/>
<evidence type="ECO:0000256" key="1">
    <source>
        <dbReference type="ARBA" id="ARBA00011079"/>
    </source>
</evidence>
<keyword evidence="4" id="KW-0378">Hydrolase</keyword>
<comment type="similarity">
    <text evidence="1">Belongs to the peptidase S28 family.</text>
</comment>
<organism evidence="6 7">
    <name type="scientific">Sphaeroforma arctica JP610</name>
    <dbReference type="NCBI Taxonomy" id="667725"/>
    <lineage>
        <taxon>Eukaryota</taxon>
        <taxon>Ichthyosporea</taxon>
        <taxon>Ichthyophonida</taxon>
        <taxon>Sphaeroforma</taxon>
    </lineage>
</organism>
<dbReference type="PANTHER" id="PTHR11010:SF117">
    <property type="entry name" value="SERINE PROTEASE 16"/>
    <property type="match status" value="1"/>
</dbReference>
<evidence type="ECO:0000256" key="2">
    <source>
        <dbReference type="ARBA" id="ARBA00022670"/>
    </source>
</evidence>
<dbReference type="AlphaFoldDB" id="A0A0L0GCD8"/>
<dbReference type="InterPro" id="IPR008758">
    <property type="entry name" value="Peptidase_S28"/>
</dbReference>
<keyword evidence="7" id="KW-1185">Reference proteome</keyword>
<dbReference type="Gene3D" id="3.40.50.1820">
    <property type="entry name" value="alpha/beta hydrolase"/>
    <property type="match status" value="1"/>
</dbReference>
<sequence length="356" mass="39666">MLTTGVCIRPSTHQAQEDLARFLDYFVHHNELGYDMSETKWIVFGGSYAGAMAAWMKEKYPFLISGSVSSSGPVQAQLNFPEYMDVVTTSMRNLGGDECIAALEDALKTVHDQSQTSQGWEWLGAKFNTCTPIRDEKDLSVFQSSLTGQFSNSVQYNHQINKIPAEDLCSQMTTNTSAIDQLVQIIHISTKGKCVDASWKDSIDVLKEEAFDGQAAARQWQYQTCNEFGYFQSTEGVQADNPFRWLQAMTLDLSGPAVCREVFGIAGPNIDETNRYYGGKDVITANVTYVNAKIDPWHILGVIESTSALDGQEGNEVLLLEGGSHCADMRIIPKYDTDELKNVRERIAANVHKYLH</sequence>
<dbReference type="InterPro" id="IPR029058">
    <property type="entry name" value="AB_hydrolase_fold"/>
</dbReference>
<keyword evidence="3" id="KW-0732">Signal</keyword>
<gene>
    <name evidence="6" type="ORF">SARC_01207</name>
</gene>
<reference evidence="6 7" key="1">
    <citation type="submission" date="2011-02" db="EMBL/GenBank/DDBJ databases">
        <title>The Genome Sequence of Sphaeroforma arctica JP610.</title>
        <authorList>
            <consortium name="The Broad Institute Genome Sequencing Platform"/>
            <person name="Russ C."/>
            <person name="Cuomo C."/>
            <person name="Young S.K."/>
            <person name="Zeng Q."/>
            <person name="Gargeya S."/>
            <person name="Alvarado L."/>
            <person name="Berlin A."/>
            <person name="Chapman S.B."/>
            <person name="Chen Z."/>
            <person name="Freedman E."/>
            <person name="Gellesch M."/>
            <person name="Goldberg J."/>
            <person name="Griggs A."/>
            <person name="Gujja S."/>
            <person name="Heilman E."/>
            <person name="Heiman D."/>
            <person name="Howarth C."/>
            <person name="Mehta T."/>
            <person name="Neiman D."/>
            <person name="Pearson M."/>
            <person name="Roberts A."/>
            <person name="Saif S."/>
            <person name="Shea T."/>
            <person name="Shenoy N."/>
            <person name="Sisk P."/>
            <person name="Stolte C."/>
            <person name="Sykes S."/>
            <person name="White J."/>
            <person name="Yandava C."/>
            <person name="Burger G."/>
            <person name="Gray M.W."/>
            <person name="Holland P.W.H."/>
            <person name="King N."/>
            <person name="Lang F.B.F."/>
            <person name="Roger A.J."/>
            <person name="Ruiz-Trillo I."/>
            <person name="Haas B."/>
            <person name="Nusbaum C."/>
            <person name="Birren B."/>
        </authorList>
    </citation>
    <scope>NUCLEOTIDE SEQUENCE [LARGE SCALE GENOMIC DNA]</scope>
    <source>
        <strain evidence="6 7">JP610</strain>
    </source>
</reference>
<evidence type="ECO:0000256" key="3">
    <source>
        <dbReference type="ARBA" id="ARBA00022729"/>
    </source>
</evidence>
<dbReference type="Pfam" id="PF05577">
    <property type="entry name" value="Peptidase_S28"/>
    <property type="match status" value="1"/>
</dbReference>
<keyword evidence="5" id="KW-0325">Glycoprotein</keyword>
<dbReference type="GO" id="GO:0070008">
    <property type="term" value="F:serine-type exopeptidase activity"/>
    <property type="evidence" value="ECO:0007669"/>
    <property type="project" value="InterPro"/>
</dbReference>
<keyword evidence="2" id="KW-0645">Protease</keyword>
<evidence type="ECO:0000313" key="7">
    <source>
        <dbReference type="Proteomes" id="UP000054560"/>
    </source>
</evidence>
<dbReference type="PANTHER" id="PTHR11010">
    <property type="entry name" value="PROTEASE S28 PRO-X CARBOXYPEPTIDASE-RELATED"/>
    <property type="match status" value="1"/>
</dbReference>
<protein>
    <recommendedName>
        <fullName evidence="8">Serine carboxypeptidase S28</fullName>
    </recommendedName>
</protein>
<name>A0A0L0GCD8_9EUKA</name>
<dbReference type="SUPFAM" id="SSF53474">
    <property type="entry name" value="alpha/beta-Hydrolases"/>
    <property type="match status" value="1"/>
</dbReference>
<dbReference type="eggNOG" id="KOG2182">
    <property type="taxonomic scope" value="Eukaryota"/>
</dbReference>
<accession>A0A0L0GCD8</accession>
<dbReference type="EMBL" id="KQ241642">
    <property type="protein sequence ID" value="KNC86670.1"/>
    <property type="molecule type" value="Genomic_DNA"/>
</dbReference>
<dbReference type="GO" id="GO:0008239">
    <property type="term" value="F:dipeptidyl-peptidase activity"/>
    <property type="evidence" value="ECO:0007669"/>
    <property type="project" value="TreeGrafter"/>
</dbReference>
<evidence type="ECO:0008006" key="8">
    <source>
        <dbReference type="Google" id="ProtNLM"/>
    </source>
</evidence>
<dbReference type="OrthoDB" id="1735038at2759"/>
<dbReference type="Proteomes" id="UP000054560">
    <property type="component" value="Unassembled WGS sequence"/>
</dbReference>
<evidence type="ECO:0000313" key="6">
    <source>
        <dbReference type="EMBL" id="KNC86670.1"/>
    </source>
</evidence>
<dbReference type="STRING" id="667725.A0A0L0GCD8"/>
<dbReference type="GeneID" id="25901711"/>
<evidence type="ECO:0000256" key="5">
    <source>
        <dbReference type="ARBA" id="ARBA00023180"/>
    </source>
</evidence>
<evidence type="ECO:0000256" key="4">
    <source>
        <dbReference type="ARBA" id="ARBA00022801"/>
    </source>
</evidence>